<comment type="caution">
    <text evidence="1">The sequence shown here is derived from an EMBL/GenBank/DDBJ whole genome shotgun (WGS) entry which is preliminary data.</text>
</comment>
<evidence type="ECO:0000313" key="2">
    <source>
        <dbReference type="Proteomes" id="UP001163603"/>
    </source>
</evidence>
<protein>
    <submittedName>
        <fullName evidence="1">Uncharacterized protein</fullName>
    </submittedName>
</protein>
<dbReference type="Proteomes" id="UP001163603">
    <property type="component" value="Chromosome 3"/>
</dbReference>
<reference evidence="2" key="1">
    <citation type="journal article" date="2023" name="G3 (Bethesda)">
        <title>Genome assembly and association tests identify interacting loci associated with vigor, precocity, and sex in interspecific pistachio rootstocks.</title>
        <authorList>
            <person name="Palmer W."/>
            <person name="Jacygrad E."/>
            <person name="Sagayaradj S."/>
            <person name="Cavanaugh K."/>
            <person name="Han R."/>
            <person name="Bertier L."/>
            <person name="Beede B."/>
            <person name="Kafkas S."/>
            <person name="Golino D."/>
            <person name="Preece J."/>
            <person name="Michelmore R."/>
        </authorList>
    </citation>
    <scope>NUCLEOTIDE SEQUENCE [LARGE SCALE GENOMIC DNA]</scope>
</reference>
<proteinExistence type="predicted"/>
<dbReference type="EMBL" id="CM047738">
    <property type="protein sequence ID" value="KAJ0044663.1"/>
    <property type="molecule type" value="Genomic_DNA"/>
</dbReference>
<keyword evidence="2" id="KW-1185">Reference proteome</keyword>
<accession>A0ACC0Z3D7</accession>
<organism evidence="1 2">
    <name type="scientific">Pistacia integerrima</name>
    <dbReference type="NCBI Taxonomy" id="434235"/>
    <lineage>
        <taxon>Eukaryota</taxon>
        <taxon>Viridiplantae</taxon>
        <taxon>Streptophyta</taxon>
        <taxon>Embryophyta</taxon>
        <taxon>Tracheophyta</taxon>
        <taxon>Spermatophyta</taxon>
        <taxon>Magnoliopsida</taxon>
        <taxon>eudicotyledons</taxon>
        <taxon>Gunneridae</taxon>
        <taxon>Pentapetalae</taxon>
        <taxon>rosids</taxon>
        <taxon>malvids</taxon>
        <taxon>Sapindales</taxon>
        <taxon>Anacardiaceae</taxon>
        <taxon>Pistacia</taxon>
    </lineage>
</organism>
<sequence length="144" mass="16951">MLKITRLKMRNTRRVFVAKLVLEDYVYNSRNIVKHENFDSRLTPADKNIARIEDAIEEVIKWLAASKFEPRARCGRYYKQNMKELERLWNPFFYLSLSLSIILVAAQSLQSEAKPLRRRSKSCQLKSPPIHDSCSFNLAWMVSI</sequence>
<gene>
    <name evidence="1" type="ORF">Pint_06295</name>
</gene>
<name>A0ACC0Z3D7_9ROSI</name>
<evidence type="ECO:0000313" key="1">
    <source>
        <dbReference type="EMBL" id="KAJ0044663.1"/>
    </source>
</evidence>